<dbReference type="Proteomes" id="UP000825935">
    <property type="component" value="Chromosome 3"/>
</dbReference>
<dbReference type="OrthoDB" id="10632004at2759"/>
<feature type="compositionally biased region" description="Acidic residues" evidence="1">
    <location>
        <begin position="22"/>
        <end position="31"/>
    </location>
</feature>
<feature type="compositionally biased region" description="Basic residues" evidence="1">
    <location>
        <begin position="1"/>
        <end position="17"/>
    </location>
</feature>
<evidence type="ECO:0000313" key="3">
    <source>
        <dbReference type="Proteomes" id="UP000825935"/>
    </source>
</evidence>
<evidence type="ECO:0000256" key="1">
    <source>
        <dbReference type="SAM" id="MobiDB-lite"/>
    </source>
</evidence>
<feature type="compositionally biased region" description="Polar residues" evidence="1">
    <location>
        <begin position="38"/>
        <end position="49"/>
    </location>
</feature>
<feature type="region of interest" description="Disordered" evidence="1">
    <location>
        <begin position="1"/>
        <end position="49"/>
    </location>
</feature>
<protein>
    <submittedName>
        <fullName evidence="2">Uncharacterized protein</fullName>
    </submittedName>
</protein>
<dbReference type="EMBL" id="CM035408">
    <property type="protein sequence ID" value="KAH7441232.1"/>
    <property type="molecule type" value="Genomic_DNA"/>
</dbReference>
<evidence type="ECO:0000313" key="2">
    <source>
        <dbReference type="EMBL" id="KAH7441232.1"/>
    </source>
</evidence>
<gene>
    <name evidence="2" type="ORF">KP509_03G029900</name>
</gene>
<comment type="caution">
    <text evidence="2">The sequence shown here is derived from an EMBL/GenBank/DDBJ whole genome shotgun (WGS) entry which is preliminary data.</text>
</comment>
<proteinExistence type="predicted"/>
<reference evidence="2" key="1">
    <citation type="submission" date="2021-08" db="EMBL/GenBank/DDBJ databases">
        <title>WGS assembly of Ceratopteris richardii.</title>
        <authorList>
            <person name="Marchant D.B."/>
            <person name="Chen G."/>
            <person name="Jenkins J."/>
            <person name="Shu S."/>
            <person name="Leebens-Mack J."/>
            <person name="Grimwood J."/>
            <person name="Schmutz J."/>
            <person name="Soltis P."/>
            <person name="Soltis D."/>
            <person name="Chen Z.-H."/>
        </authorList>
    </citation>
    <scope>NUCLEOTIDE SEQUENCE</scope>
    <source>
        <strain evidence="2">Whitten #5841</strain>
        <tissue evidence="2">Leaf</tissue>
    </source>
</reference>
<accession>A0A8T2V1E3</accession>
<keyword evidence="3" id="KW-1185">Reference proteome</keyword>
<name>A0A8T2V1E3_CERRI</name>
<sequence>MHPRRKQKSSSPHKKRIGMSIEVDDDDEGDISMEHGAKQQSTLPSHISSLSWMKERQRVAEMEICCTLFECNIPFNMLRTDQWKRMVKSIAEVGPTNGYALTIRE</sequence>
<organism evidence="2 3">
    <name type="scientific">Ceratopteris richardii</name>
    <name type="common">Triangle waterfern</name>
    <dbReference type="NCBI Taxonomy" id="49495"/>
    <lineage>
        <taxon>Eukaryota</taxon>
        <taxon>Viridiplantae</taxon>
        <taxon>Streptophyta</taxon>
        <taxon>Embryophyta</taxon>
        <taxon>Tracheophyta</taxon>
        <taxon>Polypodiopsida</taxon>
        <taxon>Polypodiidae</taxon>
        <taxon>Polypodiales</taxon>
        <taxon>Pteridineae</taxon>
        <taxon>Pteridaceae</taxon>
        <taxon>Parkerioideae</taxon>
        <taxon>Ceratopteris</taxon>
    </lineage>
</organism>
<dbReference type="AlphaFoldDB" id="A0A8T2V1E3"/>